<name>A0A2X0SKY1_9PROT</name>
<protein>
    <submittedName>
        <fullName evidence="1">Uncharacterized protein</fullName>
    </submittedName>
</protein>
<proteinExistence type="predicted"/>
<dbReference type="EMBL" id="LS423452">
    <property type="protein sequence ID" value="SPS05595.1"/>
    <property type="molecule type" value="Genomic_DNA"/>
</dbReference>
<gene>
    <name evidence="1" type="ORF">NITFAB_1185</name>
</gene>
<evidence type="ECO:0000313" key="1">
    <source>
        <dbReference type="EMBL" id="SPS05595.1"/>
    </source>
</evidence>
<accession>A0A2X0SKY1</accession>
<reference evidence="1" key="1">
    <citation type="submission" date="2018-05" db="EMBL/GenBank/DDBJ databases">
        <authorList>
            <person name="Lanie J.A."/>
            <person name="Ng W.-L."/>
            <person name="Kazmierczak K.M."/>
            <person name="Andrzejewski T.M."/>
            <person name="Davidsen T.M."/>
            <person name="Wayne K.J."/>
            <person name="Tettelin H."/>
            <person name="Glass J.I."/>
            <person name="Rusch D."/>
            <person name="Podicherti R."/>
            <person name="Tsui H.-C.T."/>
            <person name="Winkler M.E."/>
        </authorList>
    </citation>
    <scope>NUCLEOTIDE SEQUENCE</scope>
    <source>
        <strain evidence="1">KNB</strain>
    </source>
</reference>
<organism evidence="1">
    <name type="scientific">Candidatus Nitrotoga fabula</name>
    <dbReference type="NCBI Taxonomy" id="2182327"/>
    <lineage>
        <taxon>Bacteria</taxon>
        <taxon>Pseudomonadati</taxon>
        <taxon>Pseudomonadota</taxon>
        <taxon>Betaproteobacteria</taxon>
        <taxon>Nitrosomonadales</taxon>
        <taxon>Gallionellaceae</taxon>
        <taxon>Candidatus Nitrotoga</taxon>
    </lineage>
</organism>
<sequence length="85" mass="9831">MCLRETQDYCAQRKLVTKPTDTTGIFTGSRKNQSGFFYRIFSVLQKSCLNWHGKNYNPEYALNDEDALSCFAGRQQTHAIDLKLF</sequence>
<dbReference type="AlphaFoldDB" id="A0A2X0SKY1"/>